<sequence>MTPSSFDRLLDLVRPFLEKTSIRRAFPPGERLAIFLRFIASGDSFQSLEYLFLVSESSIFNIVFETSTVVWNVLQPLVFEKFSEDMWLQKAAEFEALWNVPHCVGAADGKHVRIRAPPHSGSKFYNYKSFFSTILMAVCDAKMKLLVVDVGSSGRRGDGNVYHQSEFRKLMKEEKLMLPGKCHVDGMEKKLPFFFVGDAAFPRSQEMVTPFKGEFLDPEKKVFNYRVSRARRVIENTFGMLEQRYEVFSRSMKISEAHCKSVVLSSTALHNYHLMDAESSIPSRLKTRPGPYEDHPKEGKYGRFKNENTVNESSIFQRLQNQKSEMQESDEEMEVDDMTEELIDYFIENDLPWQWASAGLTR</sequence>
<dbReference type="RefSeq" id="XP_034232770.1">
    <property type="nucleotide sequence ID" value="XM_034376879.1"/>
</dbReference>
<evidence type="ECO:0000256" key="3">
    <source>
        <dbReference type="ARBA" id="ARBA00006958"/>
    </source>
</evidence>
<dbReference type="GO" id="GO:0016787">
    <property type="term" value="F:hydrolase activity"/>
    <property type="evidence" value="ECO:0007669"/>
    <property type="project" value="UniProtKB-KW"/>
</dbReference>
<feature type="region of interest" description="Disordered" evidence="8">
    <location>
        <begin position="283"/>
        <end position="304"/>
    </location>
</feature>
<dbReference type="InParanoid" id="A0A6P8Y813"/>
<dbReference type="InterPro" id="IPR027806">
    <property type="entry name" value="HARBI1_dom"/>
</dbReference>
<dbReference type="AlphaFoldDB" id="A0A6P8Y813"/>
<dbReference type="Pfam" id="PF13359">
    <property type="entry name" value="DDE_Tnp_4"/>
    <property type="match status" value="1"/>
</dbReference>
<dbReference type="InterPro" id="IPR045249">
    <property type="entry name" value="HARBI1-like"/>
</dbReference>
<evidence type="ECO:0000256" key="7">
    <source>
        <dbReference type="ARBA" id="ARBA00023242"/>
    </source>
</evidence>
<dbReference type="KEGG" id="tpal:117640400"/>
<dbReference type="GO" id="GO:0004518">
    <property type="term" value="F:nuclease activity"/>
    <property type="evidence" value="ECO:0007669"/>
    <property type="project" value="UniProtKB-KW"/>
</dbReference>
<dbReference type="GO" id="GO:0046872">
    <property type="term" value="F:metal ion binding"/>
    <property type="evidence" value="ECO:0007669"/>
    <property type="project" value="UniProtKB-KW"/>
</dbReference>
<evidence type="ECO:0000256" key="4">
    <source>
        <dbReference type="ARBA" id="ARBA00022722"/>
    </source>
</evidence>
<keyword evidence="4" id="KW-0540">Nuclease</keyword>
<evidence type="ECO:0000256" key="6">
    <source>
        <dbReference type="ARBA" id="ARBA00022801"/>
    </source>
</evidence>
<dbReference type="PANTHER" id="PTHR22930:SF269">
    <property type="entry name" value="NUCLEASE HARBI1-LIKE PROTEIN"/>
    <property type="match status" value="1"/>
</dbReference>
<dbReference type="PANTHER" id="PTHR22930">
    <property type="match status" value="1"/>
</dbReference>
<comment type="subcellular location">
    <subcellularLocation>
        <location evidence="2">Nucleus</location>
    </subcellularLocation>
</comment>
<evidence type="ECO:0000313" key="10">
    <source>
        <dbReference type="Proteomes" id="UP000515158"/>
    </source>
</evidence>
<gene>
    <name evidence="11" type="primary">LOC117640400</name>
</gene>
<reference evidence="11" key="1">
    <citation type="submission" date="2025-08" db="UniProtKB">
        <authorList>
            <consortium name="RefSeq"/>
        </authorList>
    </citation>
    <scope>IDENTIFICATION</scope>
    <source>
        <tissue evidence="11">Total insect</tissue>
    </source>
</reference>
<proteinExistence type="inferred from homology"/>
<feature type="compositionally biased region" description="Basic and acidic residues" evidence="8">
    <location>
        <begin position="291"/>
        <end position="304"/>
    </location>
</feature>
<comment type="similarity">
    <text evidence="3">Belongs to the HARBI1 family.</text>
</comment>
<keyword evidence="10" id="KW-1185">Reference proteome</keyword>
<evidence type="ECO:0000313" key="11">
    <source>
        <dbReference type="RefSeq" id="XP_034232770.1"/>
    </source>
</evidence>
<evidence type="ECO:0000256" key="8">
    <source>
        <dbReference type="SAM" id="MobiDB-lite"/>
    </source>
</evidence>
<dbReference type="GeneID" id="117640400"/>
<protein>
    <submittedName>
        <fullName evidence="11">Protein ALP1-like</fullName>
    </submittedName>
</protein>
<keyword evidence="5" id="KW-0479">Metal-binding</keyword>
<dbReference type="FunCoup" id="A0A6P8Y813">
    <property type="interactions" value="1"/>
</dbReference>
<evidence type="ECO:0000259" key="9">
    <source>
        <dbReference type="Pfam" id="PF13359"/>
    </source>
</evidence>
<dbReference type="Proteomes" id="UP000515158">
    <property type="component" value="Unplaced"/>
</dbReference>
<organism evidence="11">
    <name type="scientific">Thrips palmi</name>
    <name type="common">Melon thrips</name>
    <dbReference type="NCBI Taxonomy" id="161013"/>
    <lineage>
        <taxon>Eukaryota</taxon>
        <taxon>Metazoa</taxon>
        <taxon>Ecdysozoa</taxon>
        <taxon>Arthropoda</taxon>
        <taxon>Hexapoda</taxon>
        <taxon>Insecta</taxon>
        <taxon>Pterygota</taxon>
        <taxon>Neoptera</taxon>
        <taxon>Paraneoptera</taxon>
        <taxon>Thysanoptera</taxon>
        <taxon>Terebrantia</taxon>
        <taxon>Thripoidea</taxon>
        <taxon>Thripidae</taxon>
        <taxon>Thrips</taxon>
    </lineage>
</organism>
<accession>A0A6P8Y813</accession>
<evidence type="ECO:0000256" key="1">
    <source>
        <dbReference type="ARBA" id="ARBA00001968"/>
    </source>
</evidence>
<feature type="domain" description="DDE Tnp4" evidence="9">
    <location>
        <begin position="108"/>
        <end position="271"/>
    </location>
</feature>
<keyword evidence="7" id="KW-0539">Nucleus</keyword>
<name>A0A6P8Y813_THRPL</name>
<dbReference type="GO" id="GO:0005634">
    <property type="term" value="C:nucleus"/>
    <property type="evidence" value="ECO:0007669"/>
    <property type="project" value="UniProtKB-SubCell"/>
</dbReference>
<keyword evidence="6" id="KW-0378">Hydrolase</keyword>
<evidence type="ECO:0000256" key="5">
    <source>
        <dbReference type="ARBA" id="ARBA00022723"/>
    </source>
</evidence>
<dbReference type="OrthoDB" id="2668416at2759"/>
<comment type="cofactor">
    <cofactor evidence="1">
        <name>a divalent metal cation</name>
        <dbReference type="ChEBI" id="CHEBI:60240"/>
    </cofactor>
</comment>
<evidence type="ECO:0000256" key="2">
    <source>
        <dbReference type="ARBA" id="ARBA00004123"/>
    </source>
</evidence>